<organism evidence="1">
    <name type="scientific">Pelagomonas calceolata</name>
    <dbReference type="NCBI Taxonomy" id="35677"/>
    <lineage>
        <taxon>Eukaryota</taxon>
        <taxon>Sar</taxon>
        <taxon>Stramenopiles</taxon>
        <taxon>Ochrophyta</taxon>
        <taxon>Pelagophyceae</taxon>
        <taxon>Pelagomonadales</taxon>
        <taxon>Pelagomonadaceae</taxon>
        <taxon>Pelagomonas</taxon>
    </lineage>
</organism>
<name>A0A7S3ZZV3_9STRA</name>
<sequence length="99" mass="11252">MYENCPRDKCESLHLKLLLSRVTAPSQINEDSICRALAAVLHKNDVRLEACRIKCLAVPFTIVRISYFMLQVESKHQLSATRVRKGSDSVHPTGDRDRT</sequence>
<protein>
    <submittedName>
        <fullName evidence="1">Uncharacterized protein</fullName>
    </submittedName>
</protein>
<gene>
    <name evidence="1" type="ORF">PCAL00307_LOCUS14939</name>
</gene>
<dbReference type="EMBL" id="HBIW01017328">
    <property type="protein sequence ID" value="CAE0699503.1"/>
    <property type="molecule type" value="Transcribed_RNA"/>
</dbReference>
<dbReference type="AlphaFoldDB" id="A0A7S3ZZV3"/>
<proteinExistence type="predicted"/>
<reference evidence="1" key="1">
    <citation type="submission" date="2021-01" db="EMBL/GenBank/DDBJ databases">
        <authorList>
            <person name="Corre E."/>
            <person name="Pelletier E."/>
            <person name="Niang G."/>
            <person name="Scheremetjew M."/>
            <person name="Finn R."/>
            <person name="Kale V."/>
            <person name="Holt S."/>
            <person name="Cochrane G."/>
            <person name="Meng A."/>
            <person name="Brown T."/>
            <person name="Cohen L."/>
        </authorList>
    </citation>
    <scope>NUCLEOTIDE SEQUENCE</scope>
    <source>
        <strain evidence="1">CCMP1756</strain>
    </source>
</reference>
<accession>A0A7S3ZZV3</accession>
<evidence type="ECO:0000313" key="1">
    <source>
        <dbReference type="EMBL" id="CAE0699503.1"/>
    </source>
</evidence>